<dbReference type="eggNOG" id="COG1414">
    <property type="taxonomic scope" value="Bacteria"/>
</dbReference>
<feature type="domain" description="HTH iclR-type" evidence="1">
    <location>
        <begin position="5"/>
        <end position="67"/>
    </location>
</feature>
<dbReference type="PANTHER" id="PTHR30136">
    <property type="entry name" value="HELIX-TURN-HELIX TRANSCRIPTIONAL REGULATOR, ICLR FAMILY"/>
    <property type="match status" value="1"/>
</dbReference>
<dbReference type="AlphaFoldDB" id="B2TGG3"/>
<gene>
    <name evidence="2" type="ordered locus">Bphyt_5799</name>
</gene>
<dbReference type="SMART" id="SM00346">
    <property type="entry name" value="HTH_ICLR"/>
    <property type="match status" value="1"/>
</dbReference>
<dbReference type="GO" id="GO:0003700">
    <property type="term" value="F:DNA-binding transcription factor activity"/>
    <property type="evidence" value="ECO:0007669"/>
    <property type="project" value="TreeGrafter"/>
</dbReference>
<evidence type="ECO:0000313" key="2">
    <source>
        <dbReference type="EMBL" id="ACD20135.1"/>
    </source>
</evidence>
<dbReference type="InterPro" id="IPR036390">
    <property type="entry name" value="WH_DNA-bd_sf"/>
</dbReference>
<dbReference type="InterPro" id="IPR036388">
    <property type="entry name" value="WH-like_DNA-bd_sf"/>
</dbReference>
<dbReference type="Pfam" id="PF09339">
    <property type="entry name" value="HTH_IclR"/>
    <property type="match status" value="1"/>
</dbReference>
<dbReference type="PANTHER" id="PTHR30136:SF35">
    <property type="entry name" value="HTH-TYPE TRANSCRIPTIONAL REGULATOR RV1719"/>
    <property type="match status" value="1"/>
</dbReference>
<dbReference type="Gene3D" id="1.10.10.10">
    <property type="entry name" value="Winged helix-like DNA-binding domain superfamily/Winged helix DNA-binding domain"/>
    <property type="match status" value="1"/>
</dbReference>
<dbReference type="PROSITE" id="PS51077">
    <property type="entry name" value="HTH_ICLR"/>
    <property type="match status" value="1"/>
</dbReference>
<sequence>MRVVKGAVDRSLQVIELFAREARGIGMSNVGAERELENGPTHRVLALLCEQGWAEQGKDTSQYRLTLELSELGQRYLRGLGLPGLAQPILDAVAAQCRERVHSVRHCRNSTDKGRAA</sequence>
<dbReference type="STRING" id="398527.Bphyt_5799"/>
<dbReference type="GO" id="GO:0003677">
    <property type="term" value="F:DNA binding"/>
    <property type="evidence" value="ECO:0007669"/>
    <property type="project" value="InterPro"/>
</dbReference>
<dbReference type="InterPro" id="IPR005471">
    <property type="entry name" value="Tscrpt_reg_IclR_N"/>
</dbReference>
<accession>B2TGG3</accession>
<dbReference type="OrthoDB" id="7274111at2"/>
<dbReference type="HOGENOM" id="CLU_2080355_0_0_4"/>
<evidence type="ECO:0000313" key="3">
    <source>
        <dbReference type="Proteomes" id="UP000001739"/>
    </source>
</evidence>
<dbReference type="Proteomes" id="UP000001739">
    <property type="component" value="Chromosome 2"/>
</dbReference>
<dbReference type="EMBL" id="CP001053">
    <property type="protein sequence ID" value="ACD20135.1"/>
    <property type="molecule type" value="Genomic_DNA"/>
</dbReference>
<proteinExistence type="predicted"/>
<dbReference type="RefSeq" id="WP_012427644.1">
    <property type="nucleotide sequence ID" value="NC_010676.1"/>
</dbReference>
<reference evidence="2 3" key="1">
    <citation type="journal article" date="2011" name="J. Bacteriol.">
        <title>Complete genome sequence of the plant growth-promoting endophyte Burkholderia phytofirmans strain PsJN.</title>
        <authorList>
            <person name="Weilharter A."/>
            <person name="Mitter B."/>
            <person name="Shin M.V."/>
            <person name="Chain P.S."/>
            <person name="Nowak J."/>
            <person name="Sessitsch A."/>
        </authorList>
    </citation>
    <scope>NUCLEOTIDE SEQUENCE [LARGE SCALE GENOMIC DNA]</scope>
    <source>
        <strain evidence="3">DSM 17436 / LMG 22146 / PsJN</strain>
    </source>
</reference>
<dbReference type="InterPro" id="IPR050707">
    <property type="entry name" value="HTH_MetabolicPath_Reg"/>
</dbReference>
<dbReference type="GO" id="GO:0045892">
    <property type="term" value="P:negative regulation of DNA-templated transcription"/>
    <property type="evidence" value="ECO:0007669"/>
    <property type="project" value="TreeGrafter"/>
</dbReference>
<dbReference type="SUPFAM" id="SSF46785">
    <property type="entry name" value="Winged helix' DNA-binding domain"/>
    <property type="match status" value="1"/>
</dbReference>
<evidence type="ECO:0000259" key="1">
    <source>
        <dbReference type="PROSITE" id="PS51077"/>
    </source>
</evidence>
<organism evidence="2 3">
    <name type="scientific">Paraburkholderia phytofirmans (strain DSM 17436 / LMG 22146 / PsJN)</name>
    <name type="common">Burkholderia phytofirmans</name>
    <dbReference type="NCBI Taxonomy" id="398527"/>
    <lineage>
        <taxon>Bacteria</taxon>
        <taxon>Pseudomonadati</taxon>
        <taxon>Pseudomonadota</taxon>
        <taxon>Betaproteobacteria</taxon>
        <taxon>Burkholderiales</taxon>
        <taxon>Burkholderiaceae</taxon>
        <taxon>Paraburkholderia</taxon>
    </lineage>
</organism>
<protein>
    <submittedName>
        <fullName evidence="2">Transcriptional regulator, IclR family</fullName>
    </submittedName>
</protein>
<dbReference type="KEGG" id="bpy:Bphyt_5799"/>
<name>B2TGG3_PARPJ</name>